<keyword evidence="1" id="KW-0732">Signal</keyword>
<feature type="signal peptide" evidence="1">
    <location>
        <begin position="1"/>
        <end position="23"/>
    </location>
</feature>
<dbReference type="InterPro" id="IPR050111">
    <property type="entry name" value="C-type_lectin/snaclec_domain"/>
</dbReference>
<dbReference type="PROSITE" id="PS50041">
    <property type="entry name" value="C_TYPE_LECTIN_2"/>
    <property type="match status" value="1"/>
</dbReference>
<dbReference type="PANTHER" id="PTHR22803">
    <property type="entry name" value="MANNOSE, PHOSPHOLIPASE, LECTIN RECEPTOR RELATED"/>
    <property type="match status" value="1"/>
</dbReference>
<dbReference type="Pfam" id="PF00059">
    <property type="entry name" value="Lectin_C"/>
    <property type="match status" value="1"/>
</dbReference>
<dbReference type="SUPFAM" id="SSF56436">
    <property type="entry name" value="C-type lectin-like"/>
    <property type="match status" value="1"/>
</dbReference>
<organism evidence="3 4">
    <name type="scientific">Panagrolaimus superbus</name>
    <dbReference type="NCBI Taxonomy" id="310955"/>
    <lineage>
        <taxon>Eukaryota</taxon>
        <taxon>Metazoa</taxon>
        <taxon>Ecdysozoa</taxon>
        <taxon>Nematoda</taxon>
        <taxon>Chromadorea</taxon>
        <taxon>Rhabditida</taxon>
        <taxon>Tylenchina</taxon>
        <taxon>Panagrolaimomorpha</taxon>
        <taxon>Panagrolaimoidea</taxon>
        <taxon>Panagrolaimidae</taxon>
        <taxon>Panagrolaimus</taxon>
    </lineage>
</organism>
<dbReference type="InterPro" id="IPR016186">
    <property type="entry name" value="C-type_lectin-like/link_sf"/>
</dbReference>
<dbReference type="InterPro" id="IPR016187">
    <property type="entry name" value="CTDL_fold"/>
</dbReference>
<evidence type="ECO:0000313" key="4">
    <source>
        <dbReference type="WBParaSite" id="PSU_v2.g12725.t1"/>
    </source>
</evidence>
<dbReference type="InterPro" id="IPR001304">
    <property type="entry name" value="C-type_lectin-like"/>
</dbReference>
<dbReference type="Gene3D" id="3.10.100.10">
    <property type="entry name" value="Mannose-Binding Protein A, subunit A"/>
    <property type="match status" value="1"/>
</dbReference>
<keyword evidence="3" id="KW-1185">Reference proteome</keyword>
<dbReference type="Proteomes" id="UP000887577">
    <property type="component" value="Unplaced"/>
</dbReference>
<reference evidence="4" key="1">
    <citation type="submission" date="2022-11" db="UniProtKB">
        <authorList>
            <consortium name="WormBaseParasite"/>
        </authorList>
    </citation>
    <scope>IDENTIFICATION</scope>
</reference>
<feature type="domain" description="C-type lectin" evidence="2">
    <location>
        <begin position="1"/>
        <end position="79"/>
    </location>
</feature>
<protein>
    <submittedName>
        <fullName evidence="4">C-type lectin domain-containing protein</fullName>
    </submittedName>
</protein>
<evidence type="ECO:0000256" key="1">
    <source>
        <dbReference type="SAM" id="SignalP"/>
    </source>
</evidence>
<dbReference type="WBParaSite" id="PSU_v2.g12725.t1">
    <property type="protein sequence ID" value="PSU_v2.g12725.t1"/>
    <property type="gene ID" value="PSU_v2.g12725"/>
</dbReference>
<proteinExistence type="predicted"/>
<dbReference type="CDD" id="cd00037">
    <property type="entry name" value="CLECT"/>
    <property type="match status" value="1"/>
</dbReference>
<dbReference type="AlphaFoldDB" id="A0A914XXQ1"/>
<name>A0A914XXQ1_9BILA</name>
<sequence length="93" mass="11023">MAEQVFINSYLVVLYARFWLGLSSIDNGTTWQWSDNSRFDYVFWGEGQPSLINNEKDCVTFDTSYYNTPGYFRVRDCKKFNFNPFIVCKKSNK</sequence>
<feature type="chain" id="PRO_5038092855" evidence="1">
    <location>
        <begin position="24"/>
        <end position="93"/>
    </location>
</feature>
<evidence type="ECO:0000259" key="2">
    <source>
        <dbReference type="PROSITE" id="PS50041"/>
    </source>
</evidence>
<accession>A0A914XXQ1</accession>
<evidence type="ECO:0000313" key="3">
    <source>
        <dbReference type="Proteomes" id="UP000887577"/>
    </source>
</evidence>